<keyword evidence="3" id="KW-0828">Tyrosine catabolism</keyword>
<dbReference type="InterPro" id="IPR005956">
    <property type="entry name" value="4OHPhenylPyrv_dOase"/>
</dbReference>
<evidence type="ECO:0000256" key="2">
    <source>
        <dbReference type="ARBA" id="ARBA00013222"/>
    </source>
</evidence>
<dbReference type="OrthoDB" id="414569at2759"/>
<evidence type="ECO:0000313" key="5">
    <source>
        <dbReference type="EMBL" id="GMH72369.1"/>
    </source>
</evidence>
<evidence type="ECO:0000256" key="4">
    <source>
        <dbReference type="ARBA" id="ARBA00023232"/>
    </source>
</evidence>
<accession>A0A9W7AQ64</accession>
<keyword evidence="4" id="KW-0585">Phenylalanine catabolism</keyword>
<reference evidence="6" key="1">
    <citation type="journal article" date="2023" name="Commun. Biol.">
        <title>Genome analysis of Parmales, the sister group of diatoms, reveals the evolutionary specialization of diatoms from phago-mixotrophs to photoautotrophs.</title>
        <authorList>
            <person name="Ban H."/>
            <person name="Sato S."/>
            <person name="Yoshikawa S."/>
            <person name="Yamada K."/>
            <person name="Nakamura Y."/>
            <person name="Ichinomiya M."/>
            <person name="Sato N."/>
            <person name="Blanc-Mathieu R."/>
            <person name="Endo H."/>
            <person name="Kuwata A."/>
            <person name="Ogata H."/>
        </authorList>
    </citation>
    <scope>NUCLEOTIDE SEQUENCE [LARGE SCALE GENOMIC DNA]</scope>
    <source>
        <strain evidence="6">NIES 3701</strain>
    </source>
</reference>
<dbReference type="InterPro" id="IPR029068">
    <property type="entry name" value="Glyas_Bleomycin-R_OHBP_Dase"/>
</dbReference>
<protein>
    <recommendedName>
        <fullName evidence="2">4-hydroxyphenylpyruvate dioxygenase</fullName>
        <ecNumber evidence="2">1.13.11.27</ecNumber>
    </recommendedName>
</protein>
<dbReference type="Proteomes" id="UP001165085">
    <property type="component" value="Unassembled WGS sequence"/>
</dbReference>
<keyword evidence="6" id="KW-1185">Reference proteome</keyword>
<dbReference type="GO" id="GO:0006572">
    <property type="term" value="P:L-tyrosine catabolic process"/>
    <property type="evidence" value="ECO:0007669"/>
    <property type="project" value="UniProtKB-KW"/>
</dbReference>
<proteinExistence type="predicted"/>
<dbReference type="PANTHER" id="PTHR11959:SF1">
    <property type="entry name" value="4-HYDROXYPHENYLPYRUVATE DIOXYGENASE"/>
    <property type="match status" value="1"/>
</dbReference>
<dbReference type="GO" id="GO:0003868">
    <property type="term" value="F:4-hydroxyphenylpyruvate dioxygenase activity"/>
    <property type="evidence" value="ECO:0007669"/>
    <property type="project" value="UniProtKB-EC"/>
</dbReference>
<evidence type="ECO:0000256" key="3">
    <source>
        <dbReference type="ARBA" id="ARBA00022878"/>
    </source>
</evidence>
<dbReference type="AlphaFoldDB" id="A0A9W7AQ64"/>
<dbReference type="EMBL" id="BRXY01000156">
    <property type="protein sequence ID" value="GMH72369.1"/>
    <property type="molecule type" value="Genomic_DNA"/>
</dbReference>
<comment type="pathway">
    <text evidence="1">Amino-acid degradation; L-phenylalanine degradation; acetoacetate and fumarate from L-phenylalanine: step 3/6.</text>
</comment>
<organism evidence="5 6">
    <name type="scientific">Triparma strigata</name>
    <dbReference type="NCBI Taxonomy" id="1606541"/>
    <lineage>
        <taxon>Eukaryota</taxon>
        <taxon>Sar</taxon>
        <taxon>Stramenopiles</taxon>
        <taxon>Ochrophyta</taxon>
        <taxon>Bolidophyceae</taxon>
        <taxon>Parmales</taxon>
        <taxon>Triparmaceae</taxon>
        <taxon>Triparma</taxon>
    </lineage>
</organism>
<dbReference type="SUPFAM" id="SSF54593">
    <property type="entry name" value="Glyoxalase/Bleomycin resistance protein/Dihydroxybiphenyl dioxygenase"/>
    <property type="match status" value="2"/>
</dbReference>
<evidence type="ECO:0000313" key="6">
    <source>
        <dbReference type="Proteomes" id="UP001165085"/>
    </source>
</evidence>
<comment type="caution">
    <text evidence="5">The sequence shown here is derived from an EMBL/GenBank/DDBJ whole genome shotgun (WGS) entry which is preliminary data.</text>
</comment>
<dbReference type="PANTHER" id="PTHR11959">
    <property type="entry name" value="4-HYDROXYPHENYLPYRUVATE DIOXYGENASE"/>
    <property type="match status" value="1"/>
</dbReference>
<name>A0A9W7AQ64_9STRA</name>
<dbReference type="GO" id="GO:0006559">
    <property type="term" value="P:L-phenylalanine catabolic process"/>
    <property type="evidence" value="ECO:0007669"/>
    <property type="project" value="UniProtKB-KW"/>
</dbReference>
<dbReference type="EC" id="1.13.11.27" evidence="2"/>
<dbReference type="Gene3D" id="3.10.180.10">
    <property type="entry name" value="2,3-Dihydroxybiphenyl 1,2-Dioxygenase, domain 1"/>
    <property type="match status" value="3"/>
</dbReference>
<sequence length="668" mass="73323">MEEVDSPPLPPTVSFSHIHMYCKDLKPLSYYKSLEKRCNDFTEACPYDPSTKSMNTEDFAAKWKGMSTDSYEAGVAAMTPDTKYVSQGRDVVCQLIAGLGFRVTATYDGSNTLSYLVTSPDESGVQYVVSSRKPVPSTAPEEKYDHFDASQLSTFYDAHANRAGISLLAFKVAEGACETILANYKEKHPNLLPGCGIKEYDGCKVLEVYAYYKGEVKVTQADKGTKLRFVEAQNSSLPLPGFMNVDAKFDGTSQVTYCDHWVSNVVSRTGFLDTLEDTLGFTPKVDFNAGVVAAGEAQIESTVTGNAAPPIMNSGDNGLKDQSQVYLPINNALSPVGHVHGFIEELGQGVQHVASRVGDLISFIQRANDYRKVTGEGFTFLNIPRSYYGVLQPSNLLKTLSGSDLLSLSDATDLFKVCESSGVCTTLTGEVDLSITRPSLRSKIASWTAGKSESIVDSCVEVIMRARYCNLYSLLRDHMSESSYIFIVTNKILVDVQGEDLLFQIFTSNILQECVGDESPFFEYIQRVCSECLGPDGCPAKVKPGCGGFGIRNFLTLFLSIEVSKAMQDVKDCTIAGDSSGVENANTRVSVFTDQLNEANPILTDISDAMTAEGKLVDMLAGCEDSEKKKELEVKRDEQAEKKKIGNERLMECSLKYRNIMRELREGR</sequence>
<gene>
    <name evidence="5" type="ORF">TrST_g13250</name>
</gene>
<evidence type="ECO:0000256" key="1">
    <source>
        <dbReference type="ARBA" id="ARBA00005162"/>
    </source>
</evidence>